<accession>A0A3P7IEG9</accession>
<reference evidence="1 2" key="1">
    <citation type="submission" date="2018-11" db="EMBL/GenBank/DDBJ databases">
        <authorList>
            <consortium name="Pathogen Informatics"/>
        </authorList>
    </citation>
    <scope>NUCLEOTIDE SEQUENCE [LARGE SCALE GENOMIC DNA]</scope>
</reference>
<gene>
    <name evidence="1" type="ORF">SVUK_LOCUS117</name>
</gene>
<name>A0A3P7IEG9_STRVU</name>
<dbReference type="Proteomes" id="UP000270094">
    <property type="component" value="Unassembled WGS sequence"/>
</dbReference>
<dbReference type="AlphaFoldDB" id="A0A3P7IEG9"/>
<organism evidence="1 2">
    <name type="scientific">Strongylus vulgaris</name>
    <name type="common">Blood worm</name>
    <dbReference type="NCBI Taxonomy" id="40348"/>
    <lineage>
        <taxon>Eukaryota</taxon>
        <taxon>Metazoa</taxon>
        <taxon>Ecdysozoa</taxon>
        <taxon>Nematoda</taxon>
        <taxon>Chromadorea</taxon>
        <taxon>Rhabditida</taxon>
        <taxon>Rhabditina</taxon>
        <taxon>Rhabditomorpha</taxon>
        <taxon>Strongyloidea</taxon>
        <taxon>Strongylidae</taxon>
        <taxon>Strongylus</taxon>
    </lineage>
</organism>
<proteinExistence type="predicted"/>
<evidence type="ECO:0000313" key="2">
    <source>
        <dbReference type="Proteomes" id="UP000270094"/>
    </source>
</evidence>
<evidence type="ECO:0000313" key="1">
    <source>
        <dbReference type="EMBL" id="VDM65119.1"/>
    </source>
</evidence>
<dbReference type="EMBL" id="UYYB01000157">
    <property type="protein sequence ID" value="VDM65119.1"/>
    <property type="molecule type" value="Genomic_DNA"/>
</dbReference>
<sequence>MTWDKVQTVEQAGLRNGAWITSKSFEDRGLPTVSPMKKHLTASRLMPYCQRSSTKGCTHFTRGHWPTTRTALQQYNRPHRFDTPETRQ</sequence>
<protein>
    <submittedName>
        <fullName evidence="1">Uncharacterized protein</fullName>
    </submittedName>
</protein>
<keyword evidence="2" id="KW-1185">Reference proteome</keyword>